<dbReference type="Gene3D" id="3.30.1330.40">
    <property type="entry name" value="RutC-like"/>
    <property type="match status" value="1"/>
</dbReference>
<dbReference type="PANTHER" id="PTHR47328:SF1">
    <property type="entry name" value="RUTC FAMILY PROTEIN YOAB"/>
    <property type="match status" value="1"/>
</dbReference>
<dbReference type="EMBL" id="WIND01000008">
    <property type="protein sequence ID" value="MSU90303.1"/>
    <property type="molecule type" value="Genomic_DNA"/>
</dbReference>
<dbReference type="CDD" id="cd06150">
    <property type="entry name" value="YjgF_YER057c_UK114_like_2"/>
    <property type="match status" value="1"/>
</dbReference>
<comment type="caution">
    <text evidence="1">The sequence shown here is derived from an EMBL/GenBank/DDBJ whole genome shotgun (WGS) entry which is preliminary data.</text>
</comment>
<dbReference type="Pfam" id="PF01042">
    <property type="entry name" value="Ribonuc_L-PSP"/>
    <property type="match status" value="1"/>
</dbReference>
<protein>
    <submittedName>
        <fullName evidence="1">RidA family protein</fullName>
    </submittedName>
</protein>
<accession>A0A6L5Z161</accession>
<name>A0A6L5Z161_9RHOB</name>
<keyword evidence="2" id="KW-1185">Reference proteome</keyword>
<reference evidence="1 2" key="1">
    <citation type="submission" date="2019-10" db="EMBL/GenBank/DDBJ databases">
        <title>Cognatihalovulum marinum gen. nov. sp. nov., a new member of the family Rhodobacteraceae isolated from deep seawater of the Northwest Indian Ocean.</title>
        <authorList>
            <person name="Ruan C."/>
            <person name="Wang J."/>
            <person name="Zheng X."/>
            <person name="Song L."/>
            <person name="Zhu Y."/>
            <person name="Huang Y."/>
            <person name="Lu Z."/>
            <person name="Du W."/>
            <person name="Huang L."/>
            <person name="Dai X."/>
        </authorList>
    </citation>
    <scope>NUCLEOTIDE SEQUENCE [LARGE SCALE GENOMIC DNA]</scope>
    <source>
        <strain evidence="1 2">2CG4</strain>
    </source>
</reference>
<dbReference type="SUPFAM" id="SSF55298">
    <property type="entry name" value="YjgF-like"/>
    <property type="match status" value="1"/>
</dbReference>
<dbReference type="InterPro" id="IPR006175">
    <property type="entry name" value="YjgF/YER057c/UK114"/>
</dbReference>
<dbReference type="InterPro" id="IPR035959">
    <property type="entry name" value="RutC-like_sf"/>
</dbReference>
<proteinExistence type="predicted"/>
<sequence>MTISRIGTGPRMSQAVIHGDTVYLAGQVGSPGADVATQTQECLDKVDGLLAQAGSGRDRLLQVTVWLTDMADFDAMNAVYDAWVVAGATPTRACGESRLASPEYRVEVIAVAAR</sequence>
<dbReference type="RefSeq" id="WP_154446792.1">
    <property type="nucleotide sequence ID" value="NZ_WIND01000008.1"/>
</dbReference>
<dbReference type="AlphaFoldDB" id="A0A6L5Z161"/>
<dbReference type="PANTHER" id="PTHR47328">
    <property type="match status" value="1"/>
</dbReference>
<dbReference type="Proteomes" id="UP000474957">
    <property type="component" value="Unassembled WGS sequence"/>
</dbReference>
<organism evidence="1 2">
    <name type="scientific">Halovulum marinum</name>
    <dbReference type="NCBI Taxonomy" id="2662447"/>
    <lineage>
        <taxon>Bacteria</taxon>
        <taxon>Pseudomonadati</taxon>
        <taxon>Pseudomonadota</taxon>
        <taxon>Alphaproteobacteria</taxon>
        <taxon>Rhodobacterales</taxon>
        <taxon>Paracoccaceae</taxon>
        <taxon>Halovulum</taxon>
    </lineage>
</organism>
<gene>
    <name evidence="1" type="ORF">GE300_11845</name>
</gene>
<evidence type="ECO:0000313" key="1">
    <source>
        <dbReference type="EMBL" id="MSU90303.1"/>
    </source>
</evidence>
<dbReference type="InterPro" id="IPR035709">
    <property type="entry name" value="YoaB-like"/>
</dbReference>
<evidence type="ECO:0000313" key="2">
    <source>
        <dbReference type="Proteomes" id="UP000474957"/>
    </source>
</evidence>